<comment type="similarity">
    <text evidence="2">Belongs to the AB hydrolase superfamily. AKT2 hydrolase family.</text>
</comment>
<dbReference type="SUPFAM" id="SSF53474">
    <property type="entry name" value="alpha/beta-Hydrolases"/>
    <property type="match status" value="1"/>
</dbReference>
<gene>
    <name evidence="7" type="ORF">E8E13_010330</name>
</gene>
<dbReference type="AlphaFoldDB" id="A0A9P4TKL7"/>
<dbReference type="GO" id="GO:0005777">
    <property type="term" value="C:peroxisome"/>
    <property type="evidence" value="ECO:0007669"/>
    <property type="project" value="UniProtKB-SubCell"/>
</dbReference>
<proteinExistence type="inferred from homology"/>
<dbReference type="PANTHER" id="PTHR43433">
    <property type="entry name" value="HYDROLASE, ALPHA/BETA FOLD FAMILY PROTEIN"/>
    <property type="match status" value="1"/>
</dbReference>
<evidence type="ECO:0000313" key="7">
    <source>
        <dbReference type="EMBL" id="KAF3007785.1"/>
    </source>
</evidence>
<dbReference type="InterPro" id="IPR050471">
    <property type="entry name" value="AB_hydrolase"/>
</dbReference>
<comment type="subcellular location">
    <subcellularLocation>
        <location evidence="1">Peroxisome</location>
    </subcellularLocation>
</comment>
<evidence type="ECO:0000256" key="4">
    <source>
        <dbReference type="ARBA" id="ARBA00023140"/>
    </source>
</evidence>
<dbReference type="Proteomes" id="UP000801428">
    <property type="component" value="Unassembled WGS sequence"/>
</dbReference>
<evidence type="ECO:0000256" key="3">
    <source>
        <dbReference type="ARBA" id="ARBA00023026"/>
    </source>
</evidence>
<dbReference type="Gene3D" id="3.40.50.1820">
    <property type="entry name" value="alpha/beta hydrolase"/>
    <property type="match status" value="1"/>
</dbReference>
<protein>
    <recommendedName>
        <fullName evidence="6">AB hydrolase-1 domain-containing protein</fullName>
    </recommendedName>
</protein>
<accession>A0A9P4TKL7</accession>
<feature type="domain" description="AB hydrolase-1" evidence="6">
    <location>
        <begin position="54"/>
        <end position="299"/>
    </location>
</feature>
<comment type="caution">
    <text evidence="7">The sequence shown here is derived from an EMBL/GenBank/DDBJ whole genome shotgun (WGS) entry which is preliminary data.</text>
</comment>
<reference evidence="7" key="1">
    <citation type="submission" date="2019-04" db="EMBL/GenBank/DDBJ databases">
        <title>Sequencing of skin fungus with MAO and IRED activity.</title>
        <authorList>
            <person name="Marsaioli A.J."/>
            <person name="Bonatto J.M.C."/>
            <person name="Reis Junior O."/>
        </authorList>
    </citation>
    <scope>NUCLEOTIDE SEQUENCE</scope>
    <source>
        <strain evidence="7">30M1</strain>
    </source>
</reference>
<sequence length="315" mass="35153">MWPFTSSSPLPPRVPPSPSKLKLRPNESLTYTLPSHRNLGYAIYGSISPSSRVVFLFHGMPGSRICGRSWNTLCHRLDARLICIDRPGYGLSTYSPRNLIDWPSDVLSLADHLHIDKFSVIGASGGGPFALACARFIPKTRLRGTTVVCGIGPLDAIVPFGWRWARWLVGMIARYLVLPRVLAPYLNKDAQGLKRVLEDQCVTDEEKSFIYQDAKEGDLDDAVVQFLEGFKQGDGGARLDGEILTSSWGFDVGEMENRDNVWLLHGDQDRIAPLGYAQWIDKRLGGGRLRVLRGMTHSTIWKEGEEEIFLQSINA</sequence>
<dbReference type="EMBL" id="SWKU01000004">
    <property type="protein sequence ID" value="KAF3007785.1"/>
    <property type="molecule type" value="Genomic_DNA"/>
</dbReference>
<keyword evidence="4" id="KW-0576">Peroxisome</keyword>
<keyword evidence="8" id="KW-1185">Reference proteome</keyword>
<evidence type="ECO:0000256" key="1">
    <source>
        <dbReference type="ARBA" id="ARBA00004275"/>
    </source>
</evidence>
<name>A0A9P4TKL7_CURKU</name>
<evidence type="ECO:0000313" key="8">
    <source>
        <dbReference type="Proteomes" id="UP000801428"/>
    </source>
</evidence>
<keyword evidence="3" id="KW-0843">Virulence</keyword>
<organism evidence="7 8">
    <name type="scientific">Curvularia kusanoi</name>
    <name type="common">Cochliobolus kusanoi</name>
    <dbReference type="NCBI Taxonomy" id="90978"/>
    <lineage>
        <taxon>Eukaryota</taxon>
        <taxon>Fungi</taxon>
        <taxon>Dikarya</taxon>
        <taxon>Ascomycota</taxon>
        <taxon>Pezizomycotina</taxon>
        <taxon>Dothideomycetes</taxon>
        <taxon>Pleosporomycetidae</taxon>
        <taxon>Pleosporales</taxon>
        <taxon>Pleosporineae</taxon>
        <taxon>Pleosporaceae</taxon>
        <taxon>Curvularia</taxon>
    </lineage>
</organism>
<dbReference type="OrthoDB" id="294702at2759"/>
<feature type="compositionally biased region" description="Pro residues" evidence="5">
    <location>
        <begin position="9"/>
        <end position="18"/>
    </location>
</feature>
<dbReference type="InterPro" id="IPR000073">
    <property type="entry name" value="AB_hydrolase_1"/>
</dbReference>
<evidence type="ECO:0000256" key="5">
    <source>
        <dbReference type="SAM" id="MobiDB-lite"/>
    </source>
</evidence>
<dbReference type="PANTHER" id="PTHR43433:SF10">
    <property type="entry name" value="AB HYDROLASE-1 DOMAIN-CONTAINING PROTEIN"/>
    <property type="match status" value="1"/>
</dbReference>
<evidence type="ECO:0000259" key="6">
    <source>
        <dbReference type="Pfam" id="PF12697"/>
    </source>
</evidence>
<feature type="region of interest" description="Disordered" evidence="5">
    <location>
        <begin position="1"/>
        <end position="21"/>
    </location>
</feature>
<evidence type="ECO:0000256" key="2">
    <source>
        <dbReference type="ARBA" id="ARBA00005668"/>
    </source>
</evidence>
<dbReference type="Pfam" id="PF12697">
    <property type="entry name" value="Abhydrolase_6"/>
    <property type="match status" value="1"/>
</dbReference>
<dbReference type="InterPro" id="IPR029058">
    <property type="entry name" value="AB_hydrolase_fold"/>
</dbReference>